<dbReference type="GO" id="GO:0015288">
    <property type="term" value="F:porin activity"/>
    <property type="evidence" value="ECO:0007669"/>
    <property type="project" value="UniProtKB-KW"/>
</dbReference>
<dbReference type="Gene3D" id="3.30.1950.10">
    <property type="entry name" value="wza like domain"/>
    <property type="match status" value="1"/>
</dbReference>
<keyword evidence="11" id="KW-0472">Membrane</keyword>
<keyword evidence="6" id="KW-0812">Transmembrane</keyword>
<dbReference type="Pfam" id="PF02563">
    <property type="entry name" value="Poly_export"/>
    <property type="match status" value="1"/>
</dbReference>
<evidence type="ECO:0008006" key="22">
    <source>
        <dbReference type="Google" id="ProtNLM"/>
    </source>
</evidence>
<evidence type="ECO:0000256" key="5">
    <source>
        <dbReference type="ARBA" id="ARBA00022597"/>
    </source>
</evidence>
<evidence type="ECO:0000256" key="15">
    <source>
        <dbReference type="SAM" id="MobiDB-lite"/>
    </source>
</evidence>
<sequence>MKLFNKVTLAISLIVSQFAMAAQPTPAQMEQFKKLPKSQQEQLARQYGVDLSAITGGSSASSSEQTEVAAPTRAMAGSAQSTALTDADYELMLKDLTDEQLKDLMDHIKVQQEELMPFGYDVLKGSPDSFVAIDNIPVPSDYVVGPGDEIRIQLFGKEDGEELVKVNRNGQITIPRVGPVNVAGKSFSQMNDELVSLIKERIIGGNVVISMANMRMMQIYVVGEATKPGAYNVNGVTTLTQALIAAGGVKESGSLRDIQLKRQGQVIATLDMYDLLLKGDNSNDVRLEKGDTLFIPTKQSNITVQGSVSRPAYYELSKPTSLSNVIDFAGGTLADAYLGQVIVQRRTNQGIEIKTLDLTKSSGKNYVIKSGDVIQIGQMSKNFANGIGVRGEAVRQGAYQFRKGMRVSDVFQSVNKDLKPTADLNYALVVREINANSDVEILQFDLGEAIRSPKSREDIVLNNKDQIFIFSNGFDVDFWLGKNVKSQAELEKARKEAEKSSQLERELAQGQTTKQTIDPQTGATIEQGQKPKTEHSQLIQKGQMVEDSAREKELKPIIDRLTAQSGLKSQIQVVEISGDVKYPGKYPLAKNMQVADLIKASGGLLESAFIAEAELSRFLANDGDTDDKNLRHSRVDLSAVFAGNPSANKSLTSKDRVIIFKKPSWQEQMVVELQGEVRFPGSYSVNRGETIHDIITRAGGLTEYADPNGAVFSREKLKLREEQQMLYLQGQLEQQISALTLRKNSSSASFSSSPTEAMQLVQSLSSTPALGRMVIDLPAILDGSEEADLLLSNKDKIYIPEFEKSISIIGEVQFTSTHTFDNSKTVDDYINLAGGTKKQADTDRVYVVRADGSVMIPNNSYWFSRSSESLRAGDTIIVPIDVDYLDGLSTVASATQILYQLGVAWSAIKD</sequence>
<evidence type="ECO:0000259" key="19">
    <source>
        <dbReference type="Pfam" id="PF22461"/>
    </source>
</evidence>
<keyword evidence="10" id="KW-0626">Porin</keyword>
<feature type="domain" description="Soluble ligand binding" evidence="18">
    <location>
        <begin position="573"/>
        <end position="622"/>
    </location>
</feature>
<dbReference type="Pfam" id="PF10531">
    <property type="entry name" value="SLBB"/>
    <property type="match status" value="4"/>
</dbReference>
<evidence type="ECO:0000256" key="2">
    <source>
        <dbReference type="ARBA" id="ARBA00009450"/>
    </source>
</evidence>
<keyword evidence="8" id="KW-0625">Polysaccharide transport</keyword>
<dbReference type="InterPro" id="IPR019554">
    <property type="entry name" value="Soluble_ligand-bd"/>
</dbReference>
<keyword evidence="4" id="KW-1134">Transmembrane beta strand</keyword>
<evidence type="ECO:0000313" key="21">
    <source>
        <dbReference type="Proteomes" id="UP000235405"/>
    </source>
</evidence>
<evidence type="ECO:0000256" key="14">
    <source>
        <dbReference type="ARBA" id="ARBA00023288"/>
    </source>
</evidence>
<keyword evidence="12" id="KW-0564">Palmitate</keyword>
<dbReference type="GO" id="GO:0046930">
    <property type="term" value="C:pore complex"/>
    <property type="evidence" value="ECO:0007669"/>
    <property type="project" value="UniProtKB-KW"/>
</dbReference>
<dbReference type="GO" id="GO:0006811">
    <property type="term" value="P:monoatomic ion transport"/>
    <property type="evidence" value="ECO:0007669"/>
    <property type="project" value="UniProtKB-KW"/>
</dbReference>
<accession>A0A2N7CIN8</accession>
<evidence type="ECO:0000256" key="16">
    <source>
        <dbReference type="SAM" id="SignalP"/>
    </source>
</evidence>
<dbReference type="InterPro" id="IPR003715">
    <property type="entry name" value="Poly_export_N"/>
</dbReference>
<evidence type="ECO:0000259" key="18">
    <source>
        <dbReference type="Pfam" id="PF10531"/>
    </source>
</evidence>
<keyword evidence="14" id="KW-0449">Lipoprotein</keyword>
<comment type="caution">
    <text evidence="20">The sequence shown here is derived from an EMBL/GenBank/DDBJ whole genome shotgun (WGS) entry which is preliminary data.</text>
</comment>
<evidence type="ECO:0000256" key="6">
    <source>
        <dbReference type="ARBA" id="ARBA00022692"/>
    </source>
</evidence>
<evidence type="ECO:0000313" key="20">
    <source>
        <dbReference type="EMBL" id="PMF29900.1"/>
    </source>
</evidence>
<proteinExistence type="inferred from homology"/>
<feature type="domain" description="Soluble ligand binding" evidence="18">
    <location>
        <begin position="302"/>
        <end position="346"/>
    </location>
</feature>
<dbReference type="PANTHER" id="PTHR33619">
    <property type="entry name" value="POLYSACCHARIDE EXPORT PROTEIN GFCE-RELATED"/>
    <property type="match status" value="1"/>
</dbReference>
<dbReference type="PANTHER" id="PTHR33619:SF3">
    <property type="entry name" value="POLYSACCHARIDE EXPORT PROTEIN GFCE-RELATED"/>
    <property type="match status" value="1"/>
</dbReference>
<dbReference type="GO" id="GO:0009279">
    <property type="term" value="C:cell outer membrane"/>
    <property type="evidence" value="ECO:0007669"/>
    <property type="project" value="UniProtKB-SubCell"/>
</dbReference>
<feature type="region of interest" description="Disordered" evidence="15">
    <location>
        <begin position="495"/>
        <end position="546"/>
    </location>
</feature>
<evidence type="ECO:0000256" key="1">
    <source>
        <dbReference type="ARBA" id="ARBA00004571"/>
    </source>
</evidence>
<evidence type="ECO:0000256" key="12">
    <source>
        <dbReference type="ARBA" id="ARBA00023139"/>
    </source>
</evidence>
<dbReference type="Gene3D" id="3.10.560.10">
    <property type="entry name" value="Outer membrane lipoprotein wza domain like"/>
    <property type="match status" value="6"/>
</dbReference>
<dbReference type="RefSeq" id="WP_102481916.1">
    <property type="nucleotide sequence ID" value="NZ_MCSW01000058.1"/>
</dbReference>
<evidence type="ECO:0000256" key="11">
    <source>
        <dbReference type="ARBA" id="ARBA00023136"/>
    </source>
</evidence>
<comment type="subcellular location">
    <subcellularLocation>
        <location evidence="1">Cell outer membrane</location>
        <topology evidence="1">Multi-pass membrane protein</topology>
    </subcellularLocation>
</comment>
<evidence type="ECO:0000256" key="7">
    <source>
        <dbReference type="ARBA" id="ARBA00022729"/>
    </source>
</evidence>
<dbReference type="AlphaFoldDB" id="A0A2N7CIN8"/>
<gene>
    <name evidence="20" type="ORF">BCV19_03075</name>
</gene>
<feature type="domain" description="Soluble ligand binding" evidence="18">
    <location>
        <begin position="670"/>
        <end position="708"/>
    </location>
</feature>
<keyword evidence="3" id="KW-0813">Transport</keyword>
<organism evidence="20 21">
    <name type="scientific">Vibrio splendidus</name>
    <dbReference type="NCBI Taxonomy" id="29497"/>
    <lineage>
        <taxon>Bacteria</taxon>
        <taxon>Pseudomonadati</taxon>
        <taxon>Pseudomonadota</taxon>
        <taxon>Gammaproteobacteria</taxon>
        <taxon>Vibrionales</taxon>
        <taxon>Vibrionaceae</taxon>
        <taxon>Vibrio</taxon>
    </lineage>
</organism>
<evidence type="ECO:0000256" key="10">
    <source>
        <dbReference type="ARBA" id="ARBA00023114"/>
    </source>
</evidence>
<feature type="domain" description="Polysaccharide export protein N-terminal" evidence="17">
    <location>
        <begin position="137"/>
        <end position="207"/>
    </location>
</feature>
<evidence type="ECO:0000256" key="8">
    <source>
        <dbReference type="ARBA" id="ARBA00023047"/>
    </source>
</evidence>
<name>A0A2N7CIN8_VIBSP</name>
<dbReference type="InterPro" id="IPR049712">
    <property type="entry name" value="Poly_export"/>
</dbReference>
<feature type="compositionally biased region" description="Polar residues" evidence="15">
    <location>
        <begin position="509"/>
        <end position="527"/>
    </location>
</feature>
<dbReference type="GO" id="GO:0015159">
    <property type="term" value="F:polysaccharide transmembrane transporter activity"/>
    <property type="evidence" value="ECO:0007669"/>
    <property type="project" value="InterPro"/>
</dbReference>
<evidence type="ECO:0000256" key="13">
    <source>
        <dbReference type="ARBA" id="ARBA00023237"/>
    </source>
</evidence>
<dbReference type="Pfam" id="PF22461">
    <property type="entry name" value="SLBB_2"/>
    <property type="match status" value="1"/>
</dbReference>
<dbReference type="EMBL" id="MCSW01000058">
    <property type="protein sequence ID" value="PMF29900.1"/>
    <property type="molecule type" value="Genomic_DNA"/>
</dbReference>
<protein>
    <recommendedName>
        <fullName evidence="22">Sugar transporter</fullName>
    </recommendedName>
</protein>
<evidence type="ECO:0000256" key="3">
    <source>
        <dbReference type="ARBA" id="ARBA00022448"/>
    </source>
</evidence>
<feature type="domain" description="Soluble ligand binding" evidence="18">
    <location>
        <begin position="810"/>
        <end position="855"/>
    </location>
</feature>
<comment type="similarity">
    <text evidence="2">Belongs to the BexD/CtrA/VexA family.</text>
</comment>
<feature type="compositionally biased region" description="Basic and acidic residues" evidence="15">
    <location>
        <begin position="495"/>
        <end position="507"/>
    </location>
</feature>
<feature type="domain" description="SLBB" evidence="19">
    <location>
        <begin position="218"/>
        <end position="295"/>
    </location>
</feature>
<evidence type="ECO:0000256" key="4">
    <source>
        <dbReference type="ARBA" id="ARBA00022452"/>
    </source>
</evidence>
<keyword evidence="9" id="KW-0406">Ion transport</keyword>
<dbReference type="InterPro" id="IPR054765">
    <property type="entry name" value="SLBB_dom"/>
</dbReference>
<reference evidence="21" key="1">
    <citation type="submission" date="2016-07" db="EMBL/GenBank/DDBJ databases">
        <title>Nontailed viruses are major unrecognized killers of bacteria in the ocean.</title>
        <authorList>
            <person name="Kauffman K."/>
            <person name="Hussain F."/>
            <person name="Yang J."/>
            <person name="Arevalo P."/>
            <person name="Brown J."/>
            <person name="Cutler M."/>
            <person name="Kelly L."/>
            <person name="Polz M.F."/>
        </authorList>
    </citation>
    <scope>NUCLEOTIDE SEQUENCE [LARGE SCALE GENOMIC DNA]</scope>
    <source>
        <strain evidence="21">10N.286.54.F3</strain>
    </source>
</reference>
<keyword evidence="5" id="KW-0762">Sugar transport</keyword>
<evidence type="ECO:0000259" key="17">
    <source>
        <dbReference type="Pfam" id="PF02563"/>
    </source>
</evidence>
<evidence type="ECO:0000256" key="9">
    <source>
        <dbReference type="ARBA" id="ARBA00023065"/>
    </source>
</evidence>
<feature type="chain" id="PRO_5014724202" description="Sugar transporter" evidence="16">
    <location>
        <begin position="22"/>
        <end position="910"/>
    </location>
</feature>
<keyword evidence="7 16" id="KW-0732">Signal</keyword>
<dbReference type="Proteomes" id="UP000235405">
    <property type="component" value="Unassembled WGS sequence"/>
</dbReference>
<keyword evidence="13" id="KW-0998">Cell outer membrane</keyword>
<feature type="signal peptide" evidence="16">
    <location>
        <begin position="1"/>
        <end position="21"/>
    </location>
</feature>